<keyword evidence="1" id="KW-1133">Transmembrane helix</keyword>
<evidence type="ECO:0008006" key="4">
    <source>
        <dbReference type="Google" id="ProtNLM"/>
    </source>
</evidence>
<feature type="transmembrane region" description="Helical" evidence="1">
    <location>
        <begin position="547"/>
        <end position="573"/>
    </location>
</feature>
<name>A0ABP4XRF3_9MICO</name>
<organism evidence="2 3">
    <name type="scientific">Nostocoides veronense</name>
    <dbReference type="NCBI Taxonomy" id="330836"/>
    <lineage>
        <taxon>Bacteria</taxon>
        <taxon>Bacillati</taxon>
        <taxon>Actinomycetota</taxon>
        <taxon>Actinomycetes</taxon>
        <taxon>Micrococcales</taxon>
        <taxon>Intrasporangiaceae</taxon>
        <taxon>Nostocoides</taxon>
    </lineage>
</organism>
<protein>
    <recommendedName>
        <fullName evidence="4">Glycosyltransferase</fullName>
    </recommendedName>
</protein>
<feature type="transmembrane region" description="Helical" evidence="1">
    <location>
        <begin position="585"/>
        <end position="603"/>
    </location>
</feature>
<feature type="transmembrane region" description="Helical" evidence="1">
    <location>
        <begin position="649"/>
        <end position="666"/>
    </location>
</feature>
<feature type="transmembrane region" description="Helical" evidence="1">
    <location>
        <begin position="257"/>
        <end position="280"/>
    </location>
</feature>
<evidence type="ECO:0000313" key="3">
    <source>
        <dbReference type="Proteomes" id="UP001499938"/>
    </source>
</evidence>
<dbReference type="RefSeq" id="WP_344082735.1">
    <property type="nucleotide sequence ID" value="NZ_BAAAPO010000021.1"/>
</dbReference>
<gene>
    <name evidence="2" type="ORF">GCM10009811_13180</name>
</gene>
<dbReference type="SUPFAM" id="SSF53448">
    <property type="entry name" value="Nucleotide-diphospho-sugar transferases"/>
    <property type="match status" value="1"/>
</dbReference>
<proteinExistence type="predicted"/>
<keyword evidence="1" id="KW-0812">Transmembrane</keyword>
<dbReference type="EMBL" id="BAAAPO010000021">
    <property type="protein sequence ID" value="GAA1789593.1"/>
    <property type="molecule type" value="Genomic_DNA"/>
</dbReference>
<feature type="transmembrane region" description="Helical" evidence="1">
    <location>
        <begin position="518"/>
        <end position="535"/>
    </location>
</feature>
<reference evidence="3" key="1">
    <citation type="journal article" date="2019" name="Int. J. Syst. Evol. Microbiol.">
        <title>The Global Catalogue of Microorganisms (GCM) 10K type strain sequencing project: providing services to taxonomists for standard genome sequencing and annotation.</title>
        <authorList>
            <consortium name="The Broad Institute Genomics Platform"/>
            <consortium name="The Broad Institute Genome Sequencing Center for Infectious Disease"/>
            <person name="Wu L."/>
            <person name="Ma J."/>
        </authorList>
    </citation>
    <scope>NUCLEOTIDE SEQUENCE [LARGE SCALE GENOMIC DNA]</scope>
    <source>
        <strain evidence="3">JCM 15592</strain>
    </source>
</reference>
<dbReference type="Gene3D" id="3.90.550.10">
    <property type="entry name" value="Spore Coat Polysaccharide Biosynthesis Protein SpsA, Chain A"/>
    <property type="match status" value="1"/>
</dbReference>
<feature type="transmembrane region" description="Helical" evidence="1">
    <location>
        <begin position="1006"/>
        <end position="1027"/>
    </location>
</feature>
<accession>A0ABP4XRF3</accession>
<feature type="transmembrane region" description="Helical" evidence="1">
    <location>
        <begin position="673"/>
        <end position="694"/>
    </location>
</feature>
<evidence type="ECO:0000256" key="1">
    <source>
        <dbReference type="SAM" id="Phobius"/>
    </source>
</evidence>
<feature type="transmembrane region" description="Helical" evidence="1">
    <location>
        <begin position="761"/>
        <end position="783"/>
    </location>
</feature>
<dbReference type="Proteomes" id="UP001499938">
    <property type="component" value="Unassembled WGS sequence"/>
</dbReference>
<evidence type="ECO:0000313" key="2">
    <source>
        <dbReference type="EMBL" id="GAA1789593.1"/>
    </source>
</evidence>
<keyword evidence="1" id="KW-0472">Membrane</keyword>
<feature type="transmembrane region" description="Helical" evidence="1">
    <location>
        <begin position="706"/>
        <end position="727"/>
    </location>
</feature>
<feature type="transmembrane region" description="Helical" evidence="1">
    <location>
        <begin position="464"/>
        <end position="483"/>
    </location>
</feature>
<comment type="caution">
    <text evidence="2">The sequence shown here is derived from an EMBL/GenBank/DDBJ whole genome shotgun (WGS) entry which is preliminary data.</text>
</comment>
<keyword evidence="3" id="KW-1185">Reference proteome</keyword>
<dbReference type="Pfam" id="PF13641">
    <property type="entry name" value="Glyco_tranf_2_3"/>
    <property type="match status" value="1"/>
</dbReference>
<dbReference type="InterPro" id="IPR029044">
    <property type="entry name" value="Nucleotide-diphossugar_trans"/>
</dbReference>
<sequence length="1041" mass="107042">MTTGPEPATPAPITAALLVARIDDLMVDAVTALADQSRAPDGILLLDATAAGELPQRMAESAQFTAQLPNLSIERVATDCSVHDALRTAMAVDSGPGAVWLLSGDSVPAQDALEQLAGALEHDPTAALAAPKLLDVDRPGRLRRFGIQTTRSGRLQLGPRVGVPDQQQYDDRMDALAAPALGALFDREAYADLGGPLRSFGALGNDLDYGWRAQLAGHRVLLVPRARISVRANQIGRPTGADRRDARRVALARRPLLLTPFLALWIALSSLAVALGLLLLKRPAAAGRTAADLAALADPWRPIAARWRTRKHRRRQARTLSGLFVTREQSRAHASDRLHDVLVPRRRETRSAAAIPSQPTADHGSLIASPAIWGTVAVVGLLLAGSRTLGATLGTGLASGIHGGELRPMRADSTALWHAWWDGWAGAGLGSGAPASPALPGLAVLSWIAQVLPGDQGGSPAGRVIAALVFAALPLAFLTAYLGGRVVTLRRWPRAAVAGAWALSPVATASLASGRLGALAVLVLLPLVLASIVSMTRRSARPGSLSLAALLTMSLAAVVPGVLVVGVVLALALVLAGTGVARRRALGYLAVLALAAVPILLLLRVSPASLLGGWGMLADTASPPAWQIVLGQPDARPADGATLGTVTDYRTWLGAGILLAGLLGLARPRRRSGLATGAGLLAILGLAYAVAAPTLHLGSDSAGRVITAWAGAGLLLMTAGLLGAALVTAEGDLPATPAAAAPAGESDASPTRSRQTTSWRIAGIAVTTLVALAGAAQLAYAGLGQRLSPAADPRPAVAIDQAEGPAATRTLVLAARGENTTYDLIGREPGLPARDLPAGAIDGRLDAAVATLIDPGQASADPVGELAAWAVGFIVAVPDVDAGVLRVLDSSAGLTRIGDYAESSVWRVEPTGPDGRQQPARVRLAGENDWGTPVPVSGQHSATRAALAGEGTTLLVAESDAWAGAARVSVDGTRLTASPGPLGQQAYAVPAGAKDVRIIVTPHHRYLGWAYLVTLLVLVYLATPLGAPPRRRGGRHTEEAS</sequence>